<dbReference type="Proteomes" id="UP000584824">
    <property type="component" value="Unassembled WGS sequence"/>
</dbReference>
<name>A0A7W6P1H6_9HYPH</name>
<sequence>MSLYDTDFVLWTRQQADLLRSMPDSTDIDIEHLTDEIEGLGRSAVAELSNAIIRVLRGLVRRSIDPGSITIEEILSAQSDVVIRSDAGVWRHVDLDMVWRLAKRHVDLPEACPWSIEELTAEDFKVEEAAAASRL</sequence>
<organism evidence="1 2">
    <name type="scientific">Allorhizobium borbori</name>
    <dbReference type="NCBI Taxonomy" id="485907"/>
    <lineage>
        <taxon>Bacteria</taxon>
        <taxon>Pseudomonadati</taxon>
        <taxon>Pseudomonadota</taxon>
        <taxon>Alphaproteobacteria</taxon>
        <taxon>Hyphomicrobiales</taxon>
        <taxon>Rhizobiaceae</taxon>
        <taxon>Rhizobium/Agrobacterium group</taxon>
        <taxon>Allorhizobium</taxon>
    </lineage>
</organism>
<dbReference type="EMBL" id="JACIDU010000011">
    <property type="protein sequence ID" value="MBB4104389.1"/>
    <property type="molecule type" value="Genomic_DNA"/>
</dbReference>
<evidence type="ECO:0000313" key="2">
    <source>
        <dbReference type="Proteomes" id="UP000584824"/>
    </source>
</evidence>
<keyword evidence="2" id="KW-1185">Reference proteome</keyword>
<dbReference type="RefSeq" id="WP_183793468.1">
    <property type="nucleotide sequence ID" value="NZ_JACIDU010000011.1"/>
</dbReference>
<dbReference type="Pfam" id="PF01724">
    <property type="entry name" value="DUF29"/>
    <property type="match status" value="1"/>
</dbReference>
<dbReference type="AlphaFoldDB" id="A0A7W6P1H6"/>
<gene>
    <name evidence="1" type="ORF">GGQ66_002963</name>
</gene>
<protein>
    <recommendedName>
        <fullName evidence="3">DUF29 domain-containing protein</fullName>
    </recommendedName>
</protein>
<evidence type="ECO:0008006" key="3">
    <source>
        <dbReference type="Google" id="ProtNLM"/>
    </source>
</evidence>
<accession>A0A7W6P1H6</accession>
<proteinExistence type="predicted"/>
<dbReference type="Gene3D" id="1.20.1220.20">
    <property type="entry name" value="Uncharcterised protein PF01724"/>
    <property type="match status" value="1"/>
</dbReference>
<evidence type="ECO:0000313" key="1">
    <source>
        <dbReference type="EMBL" id="MBB4104389.1"/>
    </source>
</evidence>
<comment type="caution">
    <text evidence="1">The sequence shown here is derived from an EMBL/GenBank/DDBJ whole genome shotgun (WGS) entry which is preliminary data.</text>
</comment>
<reference evidence="1 2" key="1">
    <citation type="submission" date="2020-08" db="EMBL/GenBank/DDBJ databases">
        <title>Genomic Encyclopedia of Type Strains, Phase IV (KMG-IV): sequencing the most valuable type-strain genomes for metagenomic binning, comparative biology and taxonomic classification.</title>
        <authorList>
            <person name="Goeker M."/>
        </authorList>
    </citation>
    <scope>NUCLEOTIDE SEQUENCE [LARGE SCALE GENOMIC DNA]</scope>
    <source>
        <strain evidence="1 2">DSM 26385</strain>
    </source>
</reference>